<keyword evidence="1" id="KW-1133">Transmembrane helix</keyword>
<evidence type="ECO:0000313" key="2">
    <source>
        <dbReference type="EMBL" id="VDP13482.1"/>
    </source>
</evidence>
<name>A0A183GAB4_HELPZ</name>
<reference evidence="4" key="2">
    <citation type="submission" date="2019-09" db="UniProtKB">
        <authorList>
            <consortium name="WormBaseParasite"/>
        </authorList>
    </citation>
    <scope>IDENTIFICATION</scope>
</reference>
<sequence>MEYVSDHDLMKAAAQTSAFVCIEHAAKDGLAPVRAAEIDCDEKALINHIRWRDFRRLWREGKTTDMLYPYIIVMFAASFGAPIPVPWTQTGDIAVAVCLNMCGWLAGQFTLGKTLLNLKLRWTQ</sequence>
<proteinExistence type="predicted"/>
<organism evidence="3 4">
    <name type="scientific">Heligmosomoides polygyrus</name>
    <name type="common">Parasitic roundworm</name>
    <dbReference type="NCBI Taxonomy" id="6339"/>
    <lineage>
        <taxon>Eukaryota</taxon>
        <taxon>Metazoa</taxon>
        <taxon>Ecdysozoa</taxon>
        <taxon>Nematoda</taxon>
        <taxon>Chromadorea</taxon>
        <taxon>Rhabditida</taxon>
        <taxon>Rhabditina</taxon>
        <taxon>Rhabditomorpha</taxon>
        <taxon>Strongyloidea</taxon>
        <taxon>Heligmosomidae</taxon>
        <taxon>Heligmosomoides</taxon>
    </lineage>
</organism>
<dbReference type="WBParaSite" id="HPBE_0001894501-mRNA-1">
    <property type="protein sequence ID" value="HPBE_0001894501-mRNA-1"/>
    <property type="gene ID" value="HPBE_0001894501"/>
</dbReference>
<keyword evidence="1" id="KW-0472">Membrane</keyword>
<keyword evidence="3" id="KW-1185">Reference proteome</keyword>
<protein>
    <submittedName>
        <fullName evidence="4">Cation_ATPase_C domain-containing protein</fullName>
    </submittedName>
</protein>
<gene>
    <name evidence="2" type="ORF">HPBE_LOCUS18945</name>
</gene>
<feature type="transmembrane region" description="Helical" evidence="1">
    <location>
        <begin position="67"/>
        <end position="87"/>
    </location>
</feature>
<evidence type="ECO:0000313" key="4">
    <source>
        <dbReference type="WBParaSite" id="HPBE_0001894501-mRNA-1"/>
    </source>
</evidence>
<feature type="transmembrane region" description="Helical" evidence="1">
    <location>
        <begin position="93"/>
        <end position="111"/>
    </location>
</feature>
<accession>A0A183GAB4</accession>
<dbReference type="AlphaFoldDB" id="A0A183GAB4"/>
<accession>A0A3P8AH07</accession>
<dbReference type="Proteomes" id="UP000050761">
    <property type="component" value="Unassembled WGS sequence"/>
</dbReference>
<keyword evidence="1" id="KW-0812">Transmembrane</keyword>
<evidence type="ECO:0000256" key="1">
    <source>
        <dbReference type="SAM" id="Phobius"/>
    </source>
</evidence>
<dbReference type="EMBL" id="UZAH01031028">
    <property type="protein sequence ID" value="VDP13482.1"/>
    <property type="molecule type" value="Genomic_DNA"/>
</dbReference>
<reference evidence="2 3" key="1">
    <citation type="submission" date="2018-11" db="EMBL/GenBank/DDBJ databases">
        <authorList>
            <consortium name="Pathogen Informatics"/>
        </authorList>
    </citation>
    <scope>NUCLEOTIDE SEQUENCE [LARGE SCALE GENOMIC DNA]</scope>
</reference>
<evidence type="ECO:0000313" key="3">
    <source>
        <dbReference type="Proteomes" id="UP000050761"/>
    </source>
</evidence>